<accession>A0A2P2PQ65</accession>
<name>A0A2P2PQ65_RHIMU</name>
<organism evidence="1">
    <name type="scientific">Rhizophora mucronata</name>
    <name type="common">Asiatic mangrove</name>
    <dbReference type="NCBI Taxonomy" id="61149"/>
    <lineage>
        <taxon>Eukaryota</taxon>
        <taxon>Viridiplantae</taxon>
        <taxon>Streptophyta</taxon>
        <taxon>Embryophyta</taxon>
        <taxon>Tracheophyta</taxon>
        <taxon>Spermatophyta</taxon>
        <taxon>Magnoliopsida</taxon>
        <taxon>eudicotyledons</taxon>
        <taxon>Gunneridae</taxon>
        <taxon>Pentapetalae</taxon>
        <taxon>rosids</taxon>
        <taxon>fabids</taxon>
        <taxon>Malpighiales</taxon>
        <taxon>Rhizophoraceae</taxon>
        <taxon>Rhizophora</taxon>
    </lineage>
</organism>
<protein>
    <submittedName>
        <fullName evidence="1">Uncharacterized protein</fullName>
    </submittedName>
</protein>
<evidence type="ECO:0000313" key="1">
    <source>
        <dbReference type="EMBL" id="MBX56898.1"/>
    </source>
</evidence>
<proteinExistence type="predicted"/>
<sequence>MKTQRCEALKGAEPMWHPF</sequence>
<reference evidence="1" key="1">
    <citation type="submission" date="2018-02" db="EMBL/GenBank/DDBJ databases">
        <title>Rhizophora mucronata_Transcriptome.</title>
        <authorList>
            <person name="Meera S.P."/>
            <person name="Sreeshan A."/>
            <person name="Augustine A."/>
        </authorList>
    </citation>
    <scope>NUCLEOTIDE SEQUENCE</scope>
    <source>
        <tissue evidence="1">Leaf</tissue>
    </source>
</reference>
<dbReference type="AlphaFoldDB" id="A0A2P2PQ65"/>
<dbReference type="EMBL" id="GGEC01076414">
    <property type="protein sequence ID" value="MBX56898.1"/>
    <property type="molecule type" value="Transcribed_RNA"/>
</dbReference>